<sequence length="69" mass="7087">MTLDAALLAAHAAGDRAALIALYTQAADAASGDAAAFYLTHAMVFALEAGDPRADTLRARLLAEGREEA</sequence>
<proteinExistence type="predicted"/>
<keyword evidence="2" id="KW-1185">Reference proteome</keyword>
<evidence type="ECO:0000313" key="1">
    <source>
        <dbReference type="EMBL" id="QUJ77496.1"/>
    </source>
</evidence>
<evidence type="ECO:0000313" key="2">
    <source>
        <dbReference type="Proteomes" id="UP000683291"/>
    </source>
</evidence>
<dbReference type="KEGG" id="sual:KDD17_05760"/>
<organism evidence="1 2">
    <name type="scientific">Sulfitobacter albidus</name>
    <dbReference type="NCBI Taxonomy" id="2829501"/>
    <lineage>
        <taxon>Bacteria</taxon>
        <taxon>Pseudomonadati</taxon>
        <taxon>Pseudomonadota</taxon>
        <taxon>Alphaproteobacteria</taxon>
        <taxon>Rhodobacterales</taxon>
        <taxon>Roseobacteraceae</taxon>
        <taxon>Sulfitobacter</taxon>
    </lineage>
</organism>
<dbReference type="EMBL" id="CP073581">
    <property type="protein sequence ID" value="QUJ77496.1"/>
    <property type="molecule type" value="Genomic_DNA"/>
</dbReference>
<reference evidence="1" key="1">
    <citation type="submission" date="2021-04" db="EMBL/GenBank/DDBJ databases">
        <title>Complete genome sequence for Sulfitobacter sp. strain JK7-1.</title>
        <authorList>
            <person name="Park S.-J."/>
        </authorList>
    </citation>
    <scope>NUCLEOTIDE SEQUENCE</scope>
    <source>
        <strain evidence="1">JK7-1</strain>
    </source>
</reference>
<accession>A0A975PNI1</accession>
<dbReference type="RefSeq" id="WP_212705690.1">
    <property type="nucleotide sequence ID" value="NZ_CP073581.1"/>
</dbReference>
<name>A0A975PNI1_9RHOB</name>
<gene>
    <name evidence="1" type="ORF">KDD17_05760</name>
</gene>
<protein>
    <submittedName>
        <fullName evidence="1">Uncharacterized protein</fullName>
    </submittedName>
</protein>
<dbReference type="AlphaFoldDB" id="A0A975PNI1"/>
<dbReference type="Proteomes" id="UP000683291">
    <property type="component" value="Chromosome 1"/>
</dbReference>